<dbReference type="CDD" id="cd06260">
    <property type="entry name" value="DUF820-like"/>
    <property type="match status" value="1"/>
</dbReference>
<gene>
    <name evidence="2" type="ORF">D0433_06960</name>
</gene>
<dbReference type="PANTHER" id="PTHR36558">
    <property type="entry name" value="GLR1098 PROTEIN"/>
    <property type="match status" value="1"/>
</dbReference>
<dbReference type="EMBL" id="PHFL01000045">
    <property type="protein sequence ID" value="RFM24202.1"/>
    <property type="molecule type" value="Genomic_DNA"/>
</dbReference>
<dbReference type="Pfam" id="PF05685">
    <property type="entry name" value="Uma2"/>
    <property type="match status" value="1"/>
</dbReference>
<protein>
    <submittedName>
        <fullName evidence="2">Uma2 family endonuclease</fullName>
    </submittedName>
</protein>
<dbReference type="PANTHER" id="PTHR36558:SF1">
    <property type="entry name" value="RESTRICTION ENDONUCLEASE DOMAIN-CONTAINING PROTEIN-RELATED"/>
    <property type="match status" value="1"/>
</dbReference>
<dbReference type="Proteomes" id="UP000266389">
    <property type="component" value="Unassembled WGS sequence"/>
</dbReference>
<keyword evidence="2" id="KW-0378">Hydrolase</keyword>
<dbReference type="AlphaFoldDB" id="A0A395M0G6"/>
<name>A0A395M0G6_9BACT</name>
<proteinExistence type="predicted"/>
<comment type="caution">
    <text evidence="2">The sequence shown here is derived from an EMBL/GenBank/DDBJ whole genome shotgun (WGS) entry which is preliminary data.</text>
</comment>
<dbReference type="SUPFAM" id="SSF52980">
    <property type="entry name" value="Restriction endonuclease-like"/>
    <property type="match status" value="1"/>
</dbReference>
<dbReference type="Gene3D" id="3.90.1570.10">
    <property type="entry name" value="tt1808, chain A"/>
    <property type="match status" value="1"/>
</dbReference>
<evidence type="ECO:0000313" key="3">
    <source>
        <dbReference type="Proteomes" id="UP000266389"/>
    </source>
</evidence>
<keyword evidence="2" id="KW-0255">Endonuclease</keyword>
<dbReference type="InterPro" id="IPR008538">
    <property type="entry name" value="Uma2"/>
</dbReference>
<dbReference type="InterPro" id="IPR012296">
    <property type="entry name" value="Nuclease_put_TT1808"/>
</dbReference>
<evidence type="ECO:0000259" key="1">
    <source>
        <dbReference type="Pfam" id="PF05685"/>
    </source>
</evidence>
<reference evidence="2 3" key="1">
    <citation type="journal article" date="2011" name="ISME J.">
        <title>Community ecology of hot spring cyanobacterial mats: predominant populations and their functional potential.</title>
        <authorList>
            <person name="Klatt C.G."/>
            <person name="Wood J.M."/>
            <person name="Rusch D.B."/>
            <person name="Bateson M.M."/>
            <person name="Hamamura N."/>
            <person name="Heidelberg J.F."/>
            <person name="Grossman A.R."/>
            <person name="Bhaya D."/>
            <person name="Cohan F.M."/>
            <person name="Kuhl M."/>
            <person name="Bryant D.A."/>
            <person name="Ward D.M."/>
        </authorList>
    </citation>
    <scope>NUCLEOTIDE SEQUENCE [LARGE SCALE GENOMIC DNA]</scope>
    <source>
        <strain evidence="2">OS</strain>
    </source>
</reference>
<evidence type="ECO:0000313" key="2">
    <source>
        <dbReference type="EMBL" id="RFM24202.1"/>
    </source>
</evidence>
<sequence>MQQIATKKIYTLDEYFALETALVETKHEFFNGEIFAMAGAHPNHNTLCVNLIGELRDAIKRSKKPCRVFNSDQRVRAEQPSASRIGYFYPDVSIVCGKPEFSSDNPPTLLNPTVIIEVLSDSTREYDFGRN</sequence>
<dbReference type="InterPro" id="IPR011335">
    <property type="entry name" value="Restrct_endonuc-II-like"/>
</dbReference>
<dbReference type="GO" id="GO:0004519">
    <property type="term" value="F:endonuclease activity"/>
    <property type="evidence" value="ECO:0007669"/>
    <property type="project" value="UniProtKB-KW"/>
</dbReference>
<feature type="domain" description="Putative restriction endonuclease" evidence="1">
    <location>
        <begin position="13"/>
        <end position="129"/>
    </location>
</feature>
<accession>A0A395M0G6</accession>
<organism evidence="2 3">
    <name type="scientific">Candidatus Thermochlorobacter aerophilus</name>
    <dbReference type="NCBI Taxonomy" id="1868324"/>
    <lineage>
        <taxon>Bacteria</taxon>
        <taxon>Pseudomonadati</taxon>
        <taxon>Chlorobiota</taxon>
        <taxon>Chlorobiia</taxon>
        <taxon>Chlorobiales</taxon>
        <taxon>Candidatus Thermochlorobacteriaceae</taxon>
        <taxon>Candidatus Thermochlorobacter</taxon>
    </lineage>
</organism>
<keyword evidence="2" id="KW-0540">Nuclease</keyword>